<proteinExistence type="predicted"/>
<dbReference type="RefSeq" id="WP_034528328.1">
    <property type="nucleotide sequence ID" value="NZ_JGZP01000012.1"/>
</dbReference>
<reference evidence="1 2" key="1">
    <citation type="submission" date="2014-03" db="EMBL/GenBank/DDBJ databases">
        <title>Genomics of Bifidobacteria.</title>
        <authorList>
            <person name="Ventura M."/>
            <person name="Milani C."/>
            <person name="Lugli G.A."/>
        </authorList>
    </citation>
    <scope>NUCLEOTIDE SEQUENCE [LARGE SCALE GENOMIC DNA]</scope>
    <source>
        <strain evidence="1 2">DSM 23968</strain>
    </source>
</reference>
<dbReference type="EMBL" id="JGZP01000012">
    <property type="protein sequence ID" value="KFI97513.1"/>
    <property type="molecule type" value="Genomic_DNA"/>
</dbReference>
<comment type="caution">
    <text evidence="1">The sequence shown here is derived from an EMBL/GenBank/DDBJ whole genome shotgun (WGS) entry which is preliminary data.</text>
</comment>
<keyword evidence="2" id="KW-1185">Reference proteome</keyword>
<gene>
    <name evidence="1" type="ORF">BSTEL_0234</name>
</gene>
<dbReference type="AlphaFoldDB" id="A0A087DPR3"/>
<protein>
    <submittedName>
        <fullName evidence="1">Uncharacterized protein</fullName>
    </submittedName>
</protein>
<sequence length="152" mass="17066">MGKVLTGAEVTWRRRRLGLNRTDLGAAIMVVSQGKVTAPISESTVTRWEHDKGGAFIYVSAETIRMWFDRLDMLAERIDDSAYALCAKVGAGPDGVAHLTAYRNDAAFHRVFPNLAPLPCSLWNHGVVEALMRLRRENPDRTYVMDWAHLPE</sequence>
<evidence type="ECO:0000313" key="1">
    <source>
        <dbReference type="EMBL" id="KFI97513.1"/>
    </source>
</evidence>
<organism evidence="1 2">
    <name type="scientific">Bifidobacterium stellenboschense</name>
    <dbReference type="NCBI Taxonomy" id="762211"/>
    <lineage>
        <taxon>Bacteria</taxon>
        <taxon>Bacillati</taxon>
        <taxon>Actinomycetota</taxon>
        <taxon>Actinomycetes</taxon>
        <taxon>Bifidobacteriales</taxon>
        <taxon>Bifidobacteriaceae</taxon>
        <taxon>Bifidobacterium</taxon>
    </lineage>
</organism>
<dbReference type="Proteomes" id="UP000029004">
    <property type="component" value="Unassembled WGS sequence"/>
</dbReference>
<accession>A0A087DPR3</accession>
<evidence type="ECO:0000313" key="2">
    <source>
        <dbReference type="Proteomes" id="UP000029004"/>
    </source>
</evidence>
<name>A0A087DPR3_9BIFI</name>